<evidence type="ECO:0000313" key="2">
    <source>
        <dbReference type="Proteomes" id="UP000199228"/>
    </source>
</evidence>
<dbReference type="EMBL" id="FMXR01000010">
    <property type="protein sequence ID" value="SDB19426.1"/>
    <property type="molecule type" value="Genomic_DNA"/>
</dbReference>
<dbReference type="Proteomes" id="UP000199228">
    <property type="component" value="Unassembled WGS sequence"/>
</dbReference>
<proteinExistence type="predicted"/>
<dbReference type="RefSeq" id="WP_090173696.1">
    <property type="nucleotide sequence ID" value="NZ_FMXR01000010.1"/>
</dbReference>
<reference evidence="1 2" key="1">
    <citation type="submission" date="2016-10" db="EMBL/GenBank/DDBJ databases">
        <authorList>
            <person name="de Groot N.N."/>
        </authorList>
    </citation>
    <scope>NUCLEOTIDE SEQUENCE [LARGE SCALE GENOMIC DNA]</scope>
    <source>
        <strain evidence="1 2">DSM 3217</strain>
    </source>
</reference>
<dbReference type="OrthoDB" id="2058851at2"/>
<gene>
    <name evidence="1" type="ORF">SAMN02910417_01451</name>
</gene>
<organism evidence="1 2">
    <name type="scientific">Eubacterium oxidoreducens</name>
    <dbReference type="NCBI Taxonomy" id="1732"/>
    <lineage>
        <taxon>Bacteria</taxon>
        <taxon>Bacillati</taxon>
        <taxon>Bacillota</taxon>
        <taxon>Clostridia</taxon>
        <taxon>Eubacteriales</taxon>
        <taxon>Eubacteriaceae</taxon>
        <taxon>Eubacterium</taxon>
    </lineage>
</organism>
<name>A0A1G6BFT7_EUBOX</name>
<accession>A0A1G6BFT7</accession>
<dbReference type="AlphaFoldDB" id="A0A1G6BFT7"/>
<protein>
    <recommendedName>
        <fullName evidence="3">Excinuclease ATPase subunit</fullName>
    </recommendedName>
</protein>
<evidence type="ECO:0008006" key="3">
    <source>
        <dbReference type="Google" id="ProtNLM"/>
    </source>
</evidence>
<keyword evidence="2" id="KW-1185">Reference proteome</keyword>
<evidence type="ECO:0000313" key="1">
    <source>
        <dbReference type="EMBL" id="SDB19426.1"/>
    </source>
</evidence>
<sequence>MTYGALYWYYECPKCGKKFKYATDLFALFGDDFGHCPKCDEPGTFLKEGAIQKDDNEFEEVD</sequence>